<dbReference type="EMBL" id="CP001338">
    <property type="protein sequence ID" value="ACL17400.1"/>
    <property type="molecule type" value="Genomic_DNA"/>
</dbReference>
<dbReference type="OrthoDB" id="56523at2157"/>
<gene>
    <name evidence="1" type="ordered locus">Mpal_2102</name>
</gene>
<protein>
    <submittedName>
        <fullName evidence="1">Nucleic acid binding OB-fold tRNA/helicase-type</fullName>
    </submittedName>
</protein>
<accession>B8GDP9</accession>
<evidence type="ECO:0000313" key="2">
    <source>
        <dbReference type="Proteomes" id="UP000002457"/>
    </source>
</evidence>
<organism evidence="1 2">
    <name type="scientific">Methanosphaerula palustris (strain ATCC BAA-1556 / DSM 19958 / E1-9c)</name>
    <dbReference type="NCBI Taxonomy" id="521011"/>
    <lineage>
        <taxon>Archaea</taxon>
        <taxon>Methanobacteriati</taxon>
        <taxon>Methanobacteriota</taxon>
        <taxon>Stenosarchaea group</taxon>
        <taxon>Methanomicrobia</taxon>
        <taxon>Methanomicrobiales</taxon>
        <taxon>Methanoregulaceae</taxon>
        <taxon>Methanosphaerula</taxon>
    </lineage>
</organism>
<sequence>MAIETAHRVFAAEFQRASAPSLSPGNQDGGVVTPTGLCCRTLFVAGALTEVQDDEKGLFVARLSDGTGVFELAWYGPHPALTAAVEHLSLPAFVTVIGKAMLPAQDGRQVFIRPDEITPVTRAVRDLWVISTADETAKRLETPSSLDRDGVRELAALIGRVLNLVQPPDLATLVEEDPTDVLTRILEAGDQKGMAVADLTVAAEEAGLSTTVIEQTIMAMLAGGDCYNPVKGKIRLI</sequence>
<dbReference type="GeneID" id="7271580"/>
<name>B8GDP9_METPE</name>
<dbReference type="HOGENOM" id="CLU_080075_0_1_2"/>
<dbReference type="RefSeq" id="WP_012618719.1">
    <property type="nucleotide sequence ID" value="NC_011832.1"/>
</dbReference>
<dbReference type="AlphaFoldDB" id="B8GDP9"/>
<keyword evidence="2" id="KW-1185">Reference proteome</keyword>
<keyword evidence="1" id="KW-0547">Nucleotide-binding</keyword>
<keyword evidence="1" id="KW-0347">Helicase</keyword>
<keyword evidence="1" id="KW-0067">ATP-binding</keyword>
<dbReference type="STRING" id="521011.Mpal_2102"/>
<reference evidence="1 2" key="1">
    <citation type="journal article" date="2015" name="Genome Announc.">
        <title>Complete Genome Sequence of Methanosphaerula palustris E1-9CT, a Hydrogenotrophic Methanogen Isolated from a Minerotrophic Fen Peatland.</title>
        <authorList>
            <person name="Cadillo-Quiroz H."/>
            <person name="Browne P."/>
            <person name="Kyrpides N."/>
            <person name="Woyke T."/>
            <person name="Goodwin L."/>
            <person name="Detter C."/>
            <person name="Yavitt J.B."/>
            <person name="Zinder S.H."/>
        </authorList>
    </citation>
    <scope>NUCLEOTIDE SEQUENCE [LARGE SCALE GENOMIC DNA]</scope>
    <source>
        <strain evidence="2">ATCC BAA-1556 / DSM 19958 / E1-9c</strain>
    </source>
</reference>
<dbReference type="eggNOG" id="arCOG02258">
    <property type="taxonomic scope" value="Archaea"/>
</dbReference>
<keyword evidence="1" id="KW-0378">Hydrolase</keyword>
<dbReference type="GO" id="GO:0004386">
    <property type="term" value="F:helicase activity"/>
    <property type="evidence" value="ECO:0007669"/>
    <property type="project" value="UniProtKB-KW"/>
</dbReference>
<evidence type="ECO:0000313" key="1">
    <source>
        <dbReference type="EMBL" id="ACL17400.1"/>
    </source>
</evidence>
<dbReference type="Proteomes" id="UP000002457">
    <property type="component" value="Chromosome"/>
</dbReference>
<proteinExistence type="predicted"/>
<dbReference type="KEGG" id="mpl:Mpal_2102"/>